<dbReference type="GeneID" id="91085013"/>
<evidence type="ECO:0000256" key="5">
    <source>
        <dbReference type="ARBA" id="ARBA00022777"/>
    </source>
</evidence>
<comment type="catalytic activity">
    <reaction evidence="7">
        <text>L-threonyl-[protein] + ATP = O-phospho-L-threonyl-[protein] + ADP + H(+)</text>
        <dbReference type="Rhea" id="RHEA:46608"/>
        <dbReference type="Rhea" id="RHEA-COMP:11060"/>
        <dbReference type="Rhea" id="RHEA-COMP:11605"/>
        <dbReference type="ChEBI" id="CHEBI:15378"/>
        <dbReference type="ChEBI" id="CHEBI:30013"/>
        <dbReference type="ChEBI" id="CHEBI:30616"/>
        <dbReference type="ChEBI" id="CHEBI:61977"/>
        <dbReference type="ChEBI" id="CHEBI:456216"/>
        <dbReference type="EC" id="2.7.11.1"/>
    </reaction>
</comment>
<dbReference type="PANTHER" id="PTHR24356:SF163">
    <property type="entry name" value="3-PHOSPHOINOSITIDE-DEPENDENT PROTEIN KINASE 1-RELATED"/>
    <property type="match status" value="1"/>
</dbReference>
<feature type="compositionally biased region" description="Polar residues" evidence="9">
    <location>
        <begin position="49"/>
        <end position="67"/>
    </location>
</feature>
<dbReference type="FunFam" id="1.10.510.10:FF:000833">
    <property type="entry name" value="AGC family protein kinase"/>
    <property type="match status" value="1"/>
</dbReference>
<feature type="compositionally biased region" description="Polar residues" evidence="9">
    <location>
        <begin position="13"/>
        <end position="39"/>
    </location>
</feature>
<dbReference type="Gene3D" id="3.30.200.20">
    <property type="entry name" value="Phosphorylase Kinase, domain 1"/>
    <property type="match status" value="1"/>
</dbReference>
<dbReference type="Gene3D" id="1.10.510.10">
    <property type="entry name" value="Transferase(Phosphotransferase) domain 1"/>
    <property type="match status" value="1"/>
</dbReference>
<evidence type="ECO:0000256" key="9">
    <source>
        <dbReference type="SAM" id="MobiDB-lite"/>
    </source>
</evidence>
<evidence type="ECO:0000313" key="10">
    <source>
        <dbReference type="EMBL" id="WVN85650.1"/>
    </source>
</evidence>
<dbReference type="SMART" id="SM00220">
    <property type="entry name" value="S_TKc"/>
    <property type="match status" value="1"/>
</dbReference>
<organism evidence="10 11">
    <name type="scientific">Cryptococcus depauperatus CBS 7841</name>
    <dbReference type="NCBI Taxonomy" id="1295531"/>
    <lineage>
        <taxon>Eukaryota</taxon>
        <taxon>Fungi</taxon>
        <taxon>Dikarya</taxon>
        <taxon>Basidiomycota</taxon>
        <taxon>Agaricomycotina</taxon>
        <taxon>Tremellomycetes</taxon>
        <taxon>Tremellales</taxon>
        <taxon>Cryptococcaceae</taxon>
        <taxon>Cryptococcus</taxon>
    </lineage>
</organism>
<feature type="compositionally biased region" description="Basic and acidic residues" evidence="9">
    <location>
        <begin position="452"/>
        <end position="483"/>
    </location>
</feature>
<dbReference type="PROSITE" id="PS50011">
    <property type="entry name" value="PROTEIN_KINASE_DOM"/>
    <property type="match status" value="1"/>
</dbReference>
<dbReference type="AlphaFoldDB" id="A0A1E3IXH4"/>
<dbReference type="GO" id="GO:0035556">
    <property type="term" value="P:intracellular signal transduction"/>
    <property type="evidence" value="ECO:0007669"/>
    <property type="project" value="TreeGrafter"/>
</dbReference>
<feature type="compositionally biased region" description="Polar residues" evidence="9">
    <location>
        <begin position="208"/>
        <end position="217"/>
    </location>
</feature>
<dbReference type="VEuPathDB" id="FungiDB:L203_00588"/>
<protein>
    <recommendedName>
        <fullName evidence="1">non-specific serine/threonine protein kinase</fullName>
        <ecNumber evidence="1">2.7.11.1</ecNumber>
    </recommendedName>
</protein>
<evidence type="ECO:0000256" key="8">
    <source>
        <dbReference type="ARBA" id="ARBA00048679"/>
    </source>
</evidence>
<dbReference type="GO" id="GO:0004674">
    <property type="term" value="F:protein serine/threonine kinase activity"/>
    <property type="evidence" value="ECO:0007669"/>
    <property type="project" value="UniProtKB-KW"/>
</dbReference>
<feature type="region of interest" description="Disordered" evidence="9">
    <location>
        <begin position="1"/>
        <end position="263"/>
    </location>
</feature>
<dbReference type="PROSITE" id="PS00108">
    <property type="entry name" value="PROTEIN_KINASE_ST"/>
    <property type="match status" value="1"/>
</dbReference>
<feature type="compositionally biased region" description="Polar residues" evidence="9">
    <location>
        <begin position="144"/>
        <end position="173"/>
    </location>
</feature>
<feature type="region of interest" description="Disordered" evidence="9">
    <location>
        <begin position="510"/>
        <end position="563"/>
    </location>
</feature>
<dbReference type="InterPro" id="IPR011009">
    <property type="entry name" value="Kinase-like_dom_sf"/>
</dbReference>
<dbReference type="SUPFAM" id="SSF56112">
    <property type="entry name" value="Protein kinase-like (PK-like)"/>
    <property type="match status" value="2"/>
</dbReference>
<evidence type="ECO:0000256" key="1">
    <source>
        <dbReference type="ARBA" id="ARBA00012513"/>
    </source>
</evidence>
<keyword evidence="6" id="KW-0067">ATP-binding</keyword>
<feature type="compositionally biased region" description="Basic and acidic residues" evidence="9">
    <location>
        <begin position="174"/>
        <end position="185"/>
    </location>
</feature>
<feature type="compositionally biased region" description="Polar residues" evidence="9">
    <location>
        <begin position="393"/>
        <end position="415"/>
    </location>
</feature>
<evidence type="ECO:0000256" key="2">
    <source>
        <dbReference type="ARBA" id="ARBA00022527"/>
    </source>
</evidence>
<evidence type="ECO:0000256" key="3">
    <source>
        <dbReference type="ARBA" id="ARBA00022679"/>
    </source>
</evidence>
<keyword evidence="5" id="KW-0418">Kinase</keyword>
<dbReference type="InterPro" id="IPR050236">
    <property type="entry name" value="Ser_Thr_kinase_AGC"/>
</dbReference>
<dbReference type="Pfam" id="PF00069">
    <property type="entry name" value="Pkinase"/>
    <property type="match status" value="1"/>
</dbReference>
<dbReference type="InterPro" id="IPR008271">
    <property type="entry name" value="Ser/Thr_kinase_AS"/>
</dbReference>
<dbReference type="PANTHER" id="PTHR24356">
    <property type="entry name" value="SERINE/THREONINE-PROTEIN KINASE"/>
    <property type="match status" value="1"/>
</dbReference>
<dbReference type="EMBL" id="CP143784">
    <property type="protein sequence ID" value="WVN85650.1"/>
    <property type="molecule type" value="Genomic_DNA"/>
</dbReference>
<sequence length="925" mass="101309">MVSSLAPTPPHLSSPNLSRNASTSSARSVTTCSSTSSLQAAPMRPPPKETSTAATSKSQLPSRNQSESEGEPNSIRYNGPGLGVGGRAGYGRNGPRANILSLSPQQACVPPEVGVRPASPSSIRHNPTSRETNEEDTLGILPSTPVNPHLRSQQDATLSNGPRVTISVDSSNRLSDEHDPHDEKSYNFSQTERLTPTTHRGRSGRLTAPSSPTNSTRDLGRKARTLSVDTGSTRQTPMSRSSQSTERERRQSQVSTSSSVGKKPSINDWILKDELGQGSYSTVYLATPANPVISPTASKTKAVKMYAIKVINQAHLIQEKKVKYAMVERDALIRLSSPRDESGKGHKKSTSSSSSVGYTQAARGKRKPNAVTPGQSSIPIHHNKKEHRDRLSIVTTSSTASSPVLTASSESTQLSPIDGRHNKALAGRRPSRSADPPQSVPEQTETFEAEDPQERYHFERKEDRSKPPSPVKEEFSEGHKHGKKEDVPFYDLALAVVPVVVPAVPPPLPSSIHDSNLSSTISGNSINDDRTSREHSRPQQSSKRRRHSFAPSEKSMKSYGGRTGAAHPGVIRLYSTFNDSTSLYFILSLASKGELAGYIRKYGSIDLGSTRYYSAQLLDTIEFMHSVGVIHRDLKPENILLDDNMRVKITDFGSAKIVDREEPEEEIKRRSFVGSADFVSPEVLRNEVVTPASDIWAFGCIVFQFITGKPPFRTATDYLTFQRILKLEMSFPEGFDEQAEELVNSCLKLDPMQRPSASSLKSHAFFASIDFEAIWSSPAPEITTGLRGPPPRTSLHPSDIWGVFETSDGDIDEFEYDDKPSLSQTFGDSPQYPGQVAEHGHQPKSDHFAAATAATQHDNSTVSVIYAPNGIVDGDKSEDLRVRAHSEQVDPRVNQSDIPRPPHKAVWRWLGVILGRNGNYLRPKK</sequence>
<feature type="compositionally biased region" description="Polar residues" evidence="9">
    <location>
        <begin position="512"/>
        <end position="526"/>
    </location>
</feature>
<evidence type="ECO:0000256" key="6">
    <source>
        <dbReference type="ARBA" id="ARBA00022840"/>
    </source>
</evidence>
<reference evidence="10" key="3">
    <citation type="submission" date="2024-01" db="EMBL/GenBank/DDBJ databases">
        <authorList>
            <person name="Coelho M.A."/>
            <person name="David-Palma M."/>
            <person name="Shea T."/>
            <person name="Sun S."/>
            <person name="Cuomo C.A."/>
            <person name="Heitman J."/>
        </authorList>
    </citation>
    <scope>NUCLEOTIDE SEQUENCE</scope>
    <source>
        <strain evidence="10">CBS 7841</strain>
    </source>
</reference>
<dbReference type="InterPro" id="IPR000719">
    <property type="entry name" value="Prot_kinase_dom"/>
</dbReference>
<accession>A0A1E3IXH4</accession>
<comment type="catalytic activity">
    <reaction evidence="8">
        <text>L-seryl-[protein] + ATP = O-phospho-L-seryl-[protein] + ADP + H(+)</text>
        <dbReference type="Rhea" id="RHEA:17989"/>
        <dbReference type="Rhea" id="RHEA-COMP:9863"/>
        <dbReference type="Rhea" id="RHEA-COMP:11604"/>
        <dbReference type="ChEBI" id="CHEBI:15378"/>
        <dbReference type="ChEBI" id="CHEBI:29999"/>
        <dbReference type="ChEBI" id="CHEBI:30616"/>
        <dbReference type="ChEBI" id="CHEBI:83421"/>
        <dbReference type="ChEBI" id="CHEBI:456216"/>
        <dbReference type="EC" id="2.7.11.1"/>
    </reaction>
</comment>
<feature type="compositionally biased region" description="Polar residues" evidence="9">
    <location>
        <begin position="119"/>
        <end position="130"/>
    </location>
</feature>
<dbReference type="Proteomes" id="UP000094043">
    <property type="component" value="Chromosome 1"/>
</dbReference>
<keyword evidence="2" id="KW-0723">Serine/threonine-protein kinase</keyword>
<keyword evidence="4" id="KW-0547">Nucleotide-binding</keyword>
<feature type="compositionally biased region" description="Basic and acidic residues" evidence="9">
    <location>
        <begin position="527"/>
        <end position="537"/>
    </location>
</feature>
<keyword evidence="3" id="KW-0808">Transferase</keyword>
<reference evidence="10" key="1">
    <citation type="submission" date="2016-06" db="EMBL/GenBank/DDBJ databases">
        <authorList>
            <person name="Cuomo C."/>
            <person name="Litvintseva A."/>
            <person name="Heitman J."/>
            <person name="Chen Y."/>
            <person name="Sun S."/>
            <person name="Springer D."/>
            <person name="Dromer F."/>
            <person name="Young S."/>
            <person name="Zeng Q."/>
            <person name="Chapman S."/>
            <person name="Gujja S."/>
            <person name="Saif S."/>
            <person name="Birren B."/>
        </authorList>
    </citation>
    <scope>NUCLEOTIDE SEQUENCE</scope>
    <source>
        <strain evidence="10">CBS 7841</strain>
    </source>
</reference>
<gene>
    <name evidence="10" type="ORF">L203_100799</name>
</gene>
<feature type="compositionally biased region" description="Polar residues" evidence="9">
    <location>
        <begin position="186"/>
        <end position="198"/>
    </location>
</feature>
<reference evidence="10" key="2">
    <citation type="journal article" date="2022" name="Elife">
        <title>Obligate sexual reproduction of a homothallic fungus closely related to the Cryptococcus pathogenic species complex.</title>
        <authorList>
            <person name="Passer A.R."/>
            <person name="Clancey S.A."/>
            <person name="Shea T."/>
            <person name="David-Palma M."/>
            <person name="Averette A.F."/>
            <person name="Boekhout T."/>
            <person name="Porcel B.M."/>
            <person name="Nowrousian M."/>
            <person name="Cuomo C.A."/>
            <person name="Sun S."/>
            <person name="Heitman J."/>
            <person name="Coelho M.A."/>
        </authorList>
    </citation>
    <scope>NUCLEOTIDE SEQUENCE</scope>
    <source>
        <strain evidence="10">CBS 7841</strain>
    </source>
</reference>
<dbReference type="GO" id="GO:0005524">
    <property type="term" value="F:ATP binding"/>
    <property type="evidence" value="ECO:0007669"/>
    <property type="project" value="UniProtKB-KW"/>
</dbReference>
<dbReference type="EC" id="2.7.11.1" evidence="1"/>
<evidence type="ECO:0000256" key="4">
    <source>
        <dbReference type="ARBA" id="ARBA00022741"/>
    </source>
</evidence>
<name>A0A1E3IXH4_9TREE</name>
<feature type="region of interest" description="Disordered" evidence="9">
    <location>
        <begin position="336"/>
        <end position="483"/>
    </location>
</feature>
<dbReference type="RefSeq" id="XP_066066350.1">
    <property type="nucleotide sequence ID" value="XM_066210253.1"/>
</dbReference>
<evidence type="ECO:0000256" key="7">
    <source>
        <dbReference type="ARBA" id="ARBA00047899"/>
    </source>
</evidence>
<evidence type="ECO:0000313" key="11">
    <source>
        <dbReference type="Proteomes" id="UP000094043"/>
    </source>
</evidence>
<keyword evidence="11" id="KW-1185">Reference proteome</keyword>
<dbReference type="OrthoDB" id="347657at2759"/>
<feature type="compositionally biased region" description="Gly residues" evidence="9">
    <location>
        <begin position="80"/>
        <end position="92"/>
    </location>
</feature>
<dbReference type="KEGG" id="cdep:91085013"/>
<feature type="compositionally biased region" description="Polar residues" evidence="9">
    <location>
        <begin position="227"/>
        <end position="238"/>
    </location>
</feature>
<proteinExistence type="predicted"/>